<dbReference type="PANTHER" id="PTHR38100">
    <property type="entry name" value="HIGH FREQUENCY LYSOGENIZATION PROTEIN HFLD"/>
    <property type="match status" value="1"/>
</dbReference>
<comment type="caution">
    <text evidence="5">The sequence shown here is derived from an EMBL/GenBank/DDBJ whole genome shotgun (WGS) entry which is preliminary data.</text>
</comment>
<dbReference type="EMBL" id="QVPD01000004">
    <property type="protein sequence ID" value="RFP61225.1"/>
    <property type="molecule type" value="Genomic_DNA"/>
</dbReference>
<evidence type="ECO:0000256" key="3">
    <source>
        <dbReference type="ARBA" id="ARBA00023136"/>
    </source>
</evidence>
<dbReference type="GO" id="GO:0005737">
    <property type="term" value="C:cytoplasm"/>
    <property type="evidence" value="ECO:0007669"/>
    <property type="project" value="UniProtKB-SubCell"/>
</dbReference>
<evidence type="ECO:0000256" key="2">
    <source>
        <dbReference type="ARBA" id="ARBA00022490"/>
    </source>
</evidence>
<dbReference type="Pfam" id="PF04356">
    <property type="entry name" value="DUF489"/>
    <property type="match status" value="1"/>
</dbReference>
<evidence type="ECO:0000256" key="4">
    <source>
        <dbReference type="HAMAP-Rule" id="MF_00695"/>
    </source>
</evidence>
<reference evidence="5 6" key="1">
    <citation type="submission" date="2018-08" db="EMBL/GenBank/DDBJ databases">
        <title>Lysobacter weifangensis sp. nov., a new member of the family 'Xanthomonadaceae', isolated from soil in a farmland.</title>
        <authorList>
            <person name="Zhao H."/>
        </authorList>
    </citation>
    <scope>NUCLEOTIDE SEQUENCE [LARGE SCALE GENOMIC DNA]</scope>
    <source>
        <strain evidence="5 6">WF-2</strain>
    </source>
</reference>
<dbReference type="HAMAP" id="MF_00695">
    <property type="entry name" value="HflD_protein"/>
    <property type="match status" value="1"/>
</dbReference>
<accession>A0A372DNS0</accession>
<dbReference type="NCBIfam" id="NF001250">
    <property type="entry name" value="PRK00218.1-6"/>
    <property type="match status" value="1"/>
</dbReference>
<dbReference type="SUPFAM" id="SSF101322">
    <property type="entry name" value="YcfC-like"/>
    <property type="match status" value="1"/>
</dbReference>
<name>A0A372DNS0_9GAMM</name>
<evidence type="ECO:0000313" key="5">
    <source>
        <dbReference type="EMBL" id="RFP61225.1"/>
    </source>
</evidence>
<keyword evidence="3 4" id="KW-0472">Membrane</keyword>
<comment type="similarity">
    <text evidence="4">Belongs to the HflD family.</text>
</comment>
<dbReference type="RefSeq" id="WP_117202251.1">
    <property type="nucleotide sequence ID" value="NZ_JBHTBK010000001.1"/>
</dbReference>
<gene>
    <name evidence="4 5" type="primary">hflD</name>
    <name evidence="5" type="ORF">D0Y53_05770</name>
</gene>
<comment type="subcellular location">
    <subcellularLocation>
        <location evidence="4">Cytoplasm</location>
    </subcellularLocation>
    <subcellularLocation>
        <location evidence="4">Cell membrane</location>
        <topology evidence="4">Peripheral membrane protein</topology>
        <orientation evidence="4">Cytoplasmic side</orientation>
    </subcellularLocation>
</comment>
<dbReference type="OrthoDB" id="9788031at2"/>
<dbReference type="InterPro" id="IPR035932">
    <property type="entry name" value="HflD-like_sf"/>
</dbReference>
<organism evidence="5 6">
    <name type="scientific">Cognatiluteimonas weifangensis</name>
    <dbReference type="NCBI Taxonomy" id="2303539"/>
    <lineage>
        <taxon>Bacteria</taxon>
        <taxon>Pseudomonadati</taxon>
        <taxon>Pseudomonadota</taxon>
        <taxon>Gammaproteobacteria</taxon>
        <taxon>Lysobacterales</taxon>
        <taxon>Lysobacteraceae</taxon>
        <taxon>Cognatiluteimonas</taxon>
    </lineage>
</organism>
<keyword evidence="1 4" id="KW-1003">Cell membrane</keyword>
<dbReference type="Proteomes" id="UP000262917">
    <property type="component" value="Unassembled WGS sequence"/>
</dbReference>
<evidence type="ECO:0000313" key="6">
    <source>
        <dbReference type="Proteomes" id="UP000262917"/>
    </source>
</evidence>
<dbReference type="AlphaFoldDB" id="A0A372DNS0"/>
<proteinExistence type="inferred from homology"/>
<sequence>MSALEHRMLALAGLVQALAQVRRIADTGQADAGILATALDSVFRIDAESPAAVYGGQAALRPGLLLLRSYFRNEARDPLLPRLALAVLQLERRFSRDPMARRVHDGLLALAPDARRLDSTHPEVLAALGSLYADTVSQLRPRVMVQGNPHYLGQPGVVAEIRAVLLAALRSAVLWRQLGGSLWDFLLRRRAMLAAIDTALA</sequence>
<dbReference type="InterPro" id="IPR007451">
    <property type="entry name" value="HflD"/>
</dbReference>
<keyword evidence="6" id="KW-1185">Reference proteome</keyword>
<protein>
    <recommendedName>
        <fullName evidence="4">High frequency lysogenization protein HflD homolog</fullName>
    </recommendedName>
</protein>
<dbReference type="Gene3D" id="1.10.3890.10">
    <property type="entry name" value="HflD-like"/>
    <property type="match status" value="1"/>
</dbReference>
<dbReference type="PANTHER" id="PTHR38100:SF1">
    <property type="entry name" value="HIGH FREQUENCY LYSOGENIZATION PROTEIN HFLD"/>
    <property type="match status" value="1"/>
</dbReference>
<evidence type="ECO:0000256" key="1">
    <source>
        <dbReference type="ARBA" id="ARBA00022475"/>
    </source>
</evidence>
<dbReference type="GO" id="GO:0005886">
    <property type="term" value="C:plasma membrane"/>
    <property type="evidence" value="ECO:0007669"/>
    <property type="project" value="UniProtKB-SubCell"/>
</dbReference>
<keyword evidence="2 4" id="KW-0963">Cytoplasm</keyword>